<evidence type="ECO:0000256" key="3">
    <source>
        <dbReference type="ARBA" id="ARBA00023284"/>
    </source>
</evidence>
<dbReference type="EMBL" id="JACWMX010000005">
    <property type="protein sequence ID" value="MBD1394314.1"/>
    <property type="molecule type" value="Genomic_DNA"/>
</dbReference>
<gene>
    <name evidence="6" type="ORF">IDJ76_14490</name>
</gene>
<comment type="subcellular location">
    <subcellularLocation>
        <location evidence="1">Cell envelope</location>
    </subcellularLocation>
</comment>
<keyword evidence="3" id="KW-0676">Redox-active center</keyword>
<dbReference type="SUPFAM" id="SSF52833">
    <property type="entry name" value="Thioredoxin-like"/>
    <property type="match status" value="1"/>
</dbReference>
<comment type="caution">
    <text evidence="6">The sequence shown here is derived from an EMBL/GenBank/DDBJ whole genome shotgun (WGS) entry which is preliminary data.</text>
</comment>
<proteinExistence type="predicted"/>
<feature type="chain" id="PRO_5037114112" evidence="4">
    <location>
        <begin position="21"/>
        <end position="340"/>
    </location>
</feature>
<sequence length="340" mass="37983">MKKFLLLIITGAIFMGQSNAQTTTVVTRSEIPKQPGFTTPVIDENTVVKDSTGQMLAYKDWQPLLRSGNYSIRSTQRLNEKPVFSLVRLSATEKQFLTGRRNAALANSSAGSNEQPKMAGTQPVMRPPVIDENIIVKDSAGTVYPYAIWRAMIRTNDYTLRWFRKSAADSASFTLVKRTQAEKDARMASLPKPAESDRFKKGDKFSYFSGKTLNGEKLNAKTMAGKVIVLNFWFIGCPPCRAEIPDLDAIAAQYKDNKDVIFVAIALDESYEIKDFLKTHPFSYDIISEGTYATNKYGVHLYPTNVIINKEGKVAFSSVSNQPANPYWIKKTIEESLAAK</sequence>
<dbReference type="InterPro" id="IPR017937">
    <property type="entry name" value="Thioredoxin_CS"/>
</dbReference>
<dbReference type="Gene3D" id="3.40.30.10">
    <property type="entry name" value="Glutaredoxin"/>
    <property type="match status" value="1"/>
</dbReference>
<feature type="signal peptide" evidence="4">
    <location>
        <begin position="1"/>
        <end position="20"/>
    </location>
</feature>
<dbReference type="RefSeq" id="WP_191164050.1">
    <property type="nucleotide sequence ID" value="NZ_JACWMX010000005.1"/>
</dbReference>
<dbReference type="PROSITE" id="PS00194">
    <property type="entry name" value="THIOREDOXIN_1"/>
    <property type="match status" value="1"/>
</dbReference>
<keyword evidence="4" id="KW-0732">Signal</keyword>
<protein>
    <submittedName>
        <fullName evidence="6">TlpA family protein disulfide reductase</fullName>
    </submittedName>
</protein>
<dbReference type="CDD" id="cd02966">
    <property type="entry name" value="TlpA_like_family"/>
    <property type="match status" value="1"/>
</dbReference>
<dbReference type="AlphaFoldDB" id="A0A926S3J6"/>
<dbReference type="GO" id="GO:0017004">
    <property type="term" value="P:cytochrome complex assembly"/>
    <property type="evidence" value="ECO:0007669"/>
    <property type="project" value="UniProtKB-KW"/>
</dbReference>
<dbReference type="InterPro" id="IPR036249">
    <property type="entry name" value="Thioredoxin-like_sf"/>
</dbReference>
<dbReference type="PROSITE" id="PS51352">
    <property type="entry name" value="THIOREDOXIN_2"/>
    <property type="match status" value="1"/>
</dbReference>
<dbReference type="Proteomes" id="UP000619078">
    <property type="component" value="Unassembled WGS sequence"/>
</dbReference>
<evidence type="ECO:0000256" key="1">
    <source>
        <dbReference type="ARBA" id="ARBA00004196"/>
    </source>
</evidence>
<organism evidence="6 7">
    <name type="scientific">Mucilaginibacter glaciei</name>
    <dbReference type="NCBI Taxonomy" id="2772109"/>
    <lineage>
        <taxon>Bacteria</taxon>
        <taxon>Pseudomonadati</taxon>
        <taxon>Bacteroidota</taxon>
        <taxon>Sphingobacteriia</taxon>
        <taxon>Sphingobacteriales</taxon>
        <taxon>Sphingobacteriaceae</taxon>
        <taxon>Mucilaginibacter</taxon>
    </lineage>
</organism>
<dbReference type="Pfam" id="PF08534">
    <property type="entry name" value="Redoxin"/>
    <property type="match status" value="1"/>
</dbReference>
<dbReference type="InterPro" id="IPR050553">
    <property type="entry name" value="Thioredoxin_ResA/DsbE_sf"/>
</dbReference>
<name>A0A926S3J6_9SPHI</name>
<dbReference type="PANTHER" id="PTHR42852:SF13">
    <property type="entry name" value="PROTEIN DIPZ"/>
    <property type="match status" value="1"/>
</dbReference>
<evidence type="ECO:0000313" key="7">
    <source>
        <dbReference type="Proteomes" id="UP000619078"/>
    </source>
</evidence>
<dbReference type="GO" id="GO:0030313">
    <property type="term" value="C:cell envelope"/>
    <property type="evidence" value="ECO:0007669"/>
    <property type="project" value="UniProtKB-SubCell"/>
</dbReference>
<evidence type="ECO:0000259" key="5">
    <source>
        <dbReference type="PROSITE" id="PS51352"/>
    </source>
</evidence>
<keyword evidence="2" id="KW-0201">Cytochrome c-type biogenesis</keyword>
<feature type="domain" description="Thioredoxin" evidence="5">
    <location>
        <begin position="199"/>
        <end position="338"/>
    </location>
</feature>
<accession>A0A926S3J6</accession>
<dbReference type="InterPro" id="IPR013766">
    <property type="entry name" value="Thioredoxin_domain"/>
</dbReference>
<evidence type="ECO:0000256" key="2">
    <source>
        <dbReference type="ARBA" id="ARBA00022748"/>
    </source>
</evidence>
<dbReference type="PANTHER" id="PTHR42852">
    <property type="entry name" value="THIOL:DISULFIDE INTERCHANGE PROTEIN DSBE"/>
    <property type="match status" value="1"/>
</dbReference>
<dbReference type="InterPro" id="IPR013740">
    <property type="entry name" value="Redoxin"/>
</dbReference>
<keyword evidence="7" id="KW-1185">Reference proteome</keyword>
<reference evidence="6" key="1">
    <citation type="submission" date="2020-09" db="EMBL/GenBank/DDBJ databases">
        <title>Novel species of Mucilaginibacter isolated from a glacier on the Tibetan Plateau.</title>
        <authorList>
            <person name="Liu Q."/>
            <person name="Xin Y.-H."/>
        </authorList>
    </citation>
    <scope>NUCLEOTIDE SEQUENCE</scope>
    <source>
        <strain evidence="6">ZB1P21</strain>
    </source>
</reference>
<evidence type="ECO:0000256" key="4">
    <source>
        <dbReference type="SAM" id="SignalP"/>
    </source>
</evidence>
<dbReference type="GO" id="GO:0016491">
    <property type="term" value="F:oxidoreductase activity"/>
    <property type="evidence" value="ECO:0007669"/>
    <property type="project" value="InterPro"/>
</dbReference>
<evidence type="ECO:0000313" key="6">
    <source>
        <dbReference type="EMBL" id="MBD1394314.1"/>
    </source>
</evidence>